<reference evidence="1" key="1">
    <citation type="journal article" date="2012" name="PLoS ONE">
        <title>Gene sets for utilization of primary and secondary nutrition supplies in the distal gut of endangered iberian lynx.</title>
        <authorList>
            <person name="Alcaide M."/>
            <person name="Messina E."/>
            <person name="Richter M."/>
            <person name="Bargiela R."/>
            <person name="Peplies J."/>
            <person name="Huws S.A."/>
            <person name="Newbold C.J."/>
            <person name="Golyshin P.N."/>
            <person name="Simon M.A."/>
            <person name="Lopez G."/>
            <person name="Yakimov M.M."/>
            <person name="Ferrer M."/>
        </authorList>
    </citation>
    <scope>NUCLEOTIDE SEQUENCE</scope>
</reference>
<dbReference type="AlphaFoldDB" id="J9GYE9"/>
<comment type="caution">
    <text evidence="1">The sequence shown here is derived from an EMBL/GenBank/DDBJ whole genome shotgun (WGS) entry which is preliminary data.</text>
</comment>
<dbReference type="EMBL" id="AMCI01000681">
    <property type="protein sequence ID" value="EJX08198.1"/>
    <property type="molecule type" value="Genomic_DNA"/>
</dbReference>
<protein>
    <submittedName>
        <fullName evidence="1">Uncharacterized protein</fullName>
    </submittedName>
</protein>
<sequence>MMCFKRTGTILLPNLIPQLFIFQISKRTALGLSA</sequence>
<proteinExistence type="predicted"/>
<evidence type="ECO:0000313" key="1">
    <source>
        <dbReference type="EMBL" id="EJX08198.1"/>
    </source>
</evidence>
<accession>J9GYE9</accession>
<name>J9GYE9_9ZZZZ</name>
<gene>
    <name evidence="1" type="ORF">EVA_03693</name>
</gene>
<organism evidence="1">
    <name type="scientific">gut metagenome</name>
    <dbReference type="NCBI Taxonomy" id="749906"/>
    <lineage>
        <taxon>unclassified sequences</taxon>
        <taxon>metagenomes</taxon>
        <taxon>organismal metagenomes</taxon>
    </lineage>
</organism>